<keyword evidence="4" id="KW-0378">Hydrolase</keyword>
<protein>
    <submittedName>
        <fullName evidence="9">M14 family metallopeptidase</fullName>
    </submittedName>
</protein>
<evidence type="ECO:0000256" key="7">
    <source>
        <dbReference type="PROSITE-ProRule" id="PRU01379"/>
    </source>
</evidence>
<dbReference type="CDD" id="cd06239">
    <property type="entry name" value="M14-like"/>
    <property type="match status" value="1"/>
</dbReference>
<keyword evidence="6" id="KW-0482">Metalloprotease</keyword>
<comment type="cofactor">
    <cofactor evidence="1">
        <name>Zn(2+)</name>
        <dbReference type="ChEBI" id="CHEBI:29105"/>
    </cofactor>
</comment>
<dbReference type="EMBL" id="BAABJX010000073">
    <property type="protein sequence ID" value="GAA4852454.1"/>
    <property type="molecule type" value="Genomic_DNA"/>
</dbReference>
<dbReference type="RefSeq" id="WP_345375314.1">
    <property type="nucleotide sequence ID" value="NZ_BAABJX010000073.1"/>
</dbReference>
<evidence type="ECO:0000256" key="3">
    <source>
        <dbReference type="ARBA" id="ARBA00022670"/>
    </source>
</evidence>
<dbReference type="Proteomes" id="UP001500298">
    <property type="component" value="Unassembled WGS sequence"/>
</dbReference>
<feature type="domain" description="Peptidase M14" evidence="8">
    <location>
        <begin position="21"/>
        <end position="277"/>
    </location>
</feature>
<evidence type="ECO:0000256" key="1">
    <source>
        <dbReference type="ARBA" id="ARBA00001947"/>
    </source>
</evidence>
<dbReference type="Gene3D" id="3.40.630.10">
    <property type="entry name" value="Zn peptidases"/>
    <property type="match status" value="1"/>
</dbReference>
<dbReference type="PANTHER" id="PTHR11705">
    <property type="entry name" value="PROTEASE FAMILY M14 CARBOXYPEPTIDASE A,B"/>
    <property type="match status" value="1"/>
</dbReference>
<gene>
    <name evidence="9" type="ORF">GCM10023331_41100</name>
</gene>
<comment type="caution">
    <text evidence="9">The sequence shown here is derived from an EMBL/GenBank/DDBJ whole genome shotgun (WGS) entry which is preliminary data.</text>
</comment>
<dbReference type="SUPFAM" id="SSF53187">
    <property type="entry name" value="Zn-dependent exopeptidases"/>
    <property type="match status" value="1"/>
</dbReference>
<reference evidence="10" key="1">
    <citation type="journal article" date="2019" name="Int. J. Syst. Evol. Microbiol.">
        <title>The Global Catalogue of Microorganisms (GCM) 10K type strain sequencing project: providing services to taxonomists for standard genome sequencing and annotation.</title>
        <authorList>
            <consortium name="The Broad Institute Genomics Platform"/>
            <consortium name="The Broad Institute Genome Sequencing Center for Infectious Disease"/>
            <person name="Wu L."/>
            <person name="Ma J."/>
        </authorList>
    </citation>
    <scope>NUCLEOTIDE SEQUENCE [LARGE SCALE GENOMIC DNA]</scope>
    <source>
        <strain evidence="10">JCM 18326</strain>
    </source>
</reference>
<evidence type="ECO:0000256" key="5">
    <source>
        <dbReference type="ARBA" id="ARBA00022833"/>
    </source>
</evidence>
<organism evidence="9 10">
    <name type="scientific">Algivirga pacifica</name>
    <dbReference type="NCBI Taxonomy" id="1162670"/>
    <lineage>
        <taxon>Bacteria</taxon>
        <taxon>Pseudomonadati</taxon>
        <taxon>Bacteroidota</taxon>
        <taxon>Cytophagia</taxon>
        <taxon>Cytophagales</taxon>
        <taxon>Flammeovirgaceae</taxon>
        <taxon>Algivirga</taxon>
    </lineage>
</organism>
<sequence length="453" mass="51666">MTKVFTQQFFELHEQCKEQQLPHRRISHQTVQDLLEQLPDPFRVNLVGHSVEGRAIKMVSVGHGPIHIMLWSQMHGDEPTATMALFDLLNFFKDTPYLQNEKAWLLTKVTLHFIPMLNPDGAERFQRRNALGIDLNRDAVQLASPEARILKDIRDGLRADYGFNLHDQSLYYSAGKSPDPAVISFLAPPADVQRSIPPHRERAMQLIVGMNEVLQQYIPGQVGRYDDTFEPRAFGDNIQKWGTSTILIESGGYRNDPEKQYIRKLNFVAILTALWQIGTEEYKKQPIAAYNSIPENINRMLGLKLKGLTYKHTETTVKMDIGITYKNLFLGMDKPLLSIAELTDLGDLSTYGTYEEVNAEEWTYQQGKVYPELFQDLQGTPQEDLKTYLKEGYTFFRVKSFQEEERYQGILPLLGEQEEVPSGIALEQNPTFILLKEGKVNTGVVNGKLVVVG</sequence>
<keyword evidence="5" id="KW-0862">Zinc</keyword>
<evidence type="ECO:0000256" key="4">
    <source>
        <dbReference type="ARBA" id="ARBA00022801"/>
    </source>
</evidence>
<dbReference type="InterPro" id="IPR000834">
    <property type="entry name" value="Peptidase_M14"/>
</dbReference>
<accession>A0ABP9DQU1</accession>
<dbReference type="PANTHER" id="PTHR11705:SF143">
    <property type="entry name" value="SLL0236 PROTEIN"/>
    <property type="match status" value="1"/>
</dbReference>
<dbReference type="SMART" id="SM00631">
    <property type="entry name" value="Zn_pept"/>
    <property type="match status" value="1"/>
</dbReference>
<evidence type="ECO:0000313" key="9">
    <source>
        <dbReference type="EMBL" id="GAA4852454.1"/>
    </source>
</evidence>
<proteinExistence type="inferred from homology"/>
<feature type="active site" description="Proton donor/acceptor" evidence="7">
    <location>
        <position position="230"/>
    </location>
</feature>
<dbReference type="PROSITE" id="PS52035">
    <property type="entry name" value="PEPTIDASE_M14"/>
    <property type="match status" value="1"/>
</dbReference>
<evidence type="ECO:0000259" key="8">
    <source>
        <dbReference type="PROSITE" id="PS52035"/>
    </source>
</evidence>
<evidence type="ECO:0000256" key="6">
    <source>
        <dbReference type="ARBA" id="ARBA00023049"/>
    </source>
</evidence>
<name>A0ABP9DQU1_9BACT</name>
<evidence type="ECO:0000256" key="2">
    <source>
        <dbReference type="ARBA" id="ARBA00005988"/>
    </source>
</evidence>
<evidence type="ECO:0000313" key="10">
    <source>
        <dbReference type="Proteomes" id="UP001500298"/>
    </source>
</evidence>
<keyword evidence="10" id="KW-1185">Reference proteome</keyword>
<comment type="similarity">
    <text evidence="2 7">Belongs to the peptidase M14 family.</text>
</comment>
<dbReference type="Pfam" id="PF00246">
    <property type="entry name" value="Peptidase_M14"/>
    <property type="match status" value="1"/>
</dbReference>
<keyword evidence="3" id="KW-0645">Protease</keyword>